<gene>
    <name evidence="2" type="ORF">RDB_LOCUS61966</name>
</gene>
<dbReference type="EMBL" id="CAJMWT010002004">
    <property type="protein sequence ID" value="CAE6428966.1"/>
    <property type="molecule type" value="Genomic_DNA"/>
</dbReference>
<reference evidence="2" key="1">
    <citation type="submission" date="2021-01" db="EMBL/GenBank/DDBJ databases">
        <authorList>
            <person name="Kaushik A."/>
        </authorList>
    </citation>
    <scope>NUCLEOTIDE SEQUENCE</scope>
    <source>
        <strain evidence="2">AG2-2IIIB</strain>
    </source>
</reference>
<feature type="region of interest" description="Disordered" evidence="1">
    <location>
        <begin position="448"/>
        <end position="476"/>
    </location>
</feature>
<dbReference type="Proteomes" id="UP000663843">
    <property type="component" value="Unassembled WGS sequence"/>
</dbReference>
<proteinExistence type="predicted"/>
<evidence type="ECO:0000313" key="3">
    <source>
        <dbReference type="Proteomes" id="UP000663843"/>
    </source>
</evidence>
<protein>
    <submittedName>
        <fullName evidence="2">Uncharacterized protein</fullName>
    </submittedName>
</protein>
<evidence type="ECO:0000313" key="2">
    <source>
        <dbReference type="EMBL" id="CAE6428966.1"/>
    </source>
</evidence>
<evidence type="ECO:0000256" key="1">
    <source>
        <dbReference type="SAM" id="MobiDB-lite"/>
    </source>
</evidence>
<feature type="region of interest" description="Disordered" evidence="1">
    <location>
        <begin position="1"/>
        <end position="24"/>
    </location>
</feature>
<dbReference type="InterPro" id="IPR013083">
    <property type="entry name" value="Znf_RING/FYVE/PHD"/>
</dbReference>
<comment type="caution">
    <text evidence="2">The sequence shown here is derived from an EMBL/GenBank/DDBJ whole genome shotgun (WGS) entry which is preliminary data.</text>
</comment>
<feature type="compositionally biased region" description="Basic and acidic residues" evidence="1">
    <location>
        <begin position="1"/>
        <end position="15"/>
    </location>
</feature>
<dbReference type="AlphaFoldDB" id="A0A8H2XRM9"/>
<organism evidence="2 3">
    <name type="scientific">Rhizoctonia solani</name>
    <dbReference type="NCBI Taxonomy" id="456999"/>
    <lineage>
        <taxon>Eukaryota</taxon>
        <taxon>Fungi</taxon>
        <taxon>Dikarya</taxon>
        <taxon>Basidiomycota</taxon>
        <taxon>Agaricomycotina</taxon>
        <taxon>Agaricomycetes</taxon>
        <taxon>Cantharellales</taxon>
        <taxon>Ceratobasidiaceae</taxon>
        <taxon>Rhizoctonia</taxon>
    </lineage>
</organism>
<dbReference type="Gene3D" id="3.30.40.10">
    <property type="entry name" value="Zinc/RING finger domain, C3HC4 (zinc finger)"/>
    <property type="match status" value="1"/>
</dbReference>
<sequence length="476" mass="53867">MPDERKESIISDKGDTTQGSRKAPPGLKIRVTFNRAKDRYCYYCEDGGSIMDCDACPRGYCYDVIGRSDGTTFQQHTNIPETRACVSVPMEMVNDKRRVFRCPECLSGDPSMLLDYIINRGSRATRRVSIKTSVALIIYYLKSSQESARALAKQLCAALAIFEIHVAPVLIKLHRKVDPSQVDVIHQHLLPKSPYHLAIIFMTESDPRGGWWVTSDDDRAGAYRVDEKTFIYFHTDNLLRLATDALTARIFPVSCGLNLFNEDVVGIIFHMLYAAPWESIVLPTSPSLVVNNYAAIFPELFVHLYYFGLPLRSSLLRTWAKSEEARQHTGLLLMERPTGRNQPFAVSKFEHAPTSRPFGIDLPMVPAVCGCWDRYPHHWSLRHTSNAFGEQFSFYTSSCCGLELHIAIYTDRRIVFNAHGTTIMEEKWDPGAERFSFDPMTMVCMKISESKKGKSEQEGRPTHAAPWTKAGTEARS</sequence>
<name>A0A8H2XRM9_9AGAM</name>
<feature type="compositionally biased region" description="Basic and acidic residues" evidence="1">
    <location>
        <begin position="448"/>
        <end position="461"/>
    </location>
</feature>
<accession>A0A8H2XRM9</accession>